<organism evidence="2 3">
    <name type="scientific">Thiorhodococcus fuscus</name>
    <dbReference type="NCBI Taxonomy" id="527200"/>
    <lineage>
        <taxon>Bacteria</taxon>
        <taxon>Pseudomonadati</taxon>
        <taxon>Pseudomonadota</taxon>
        <taxon>Gammaproteobacteria</taxon>
        <taxon>Chromatiales</taxon>
        <taxon>Chromatiaceae</taxon>
        <taxon>Thiorhodococcus</taxon>
    </lineage>
</organism>
<dbReference type="Proteomes" id="UP001597337">
    <property type="component" value="Unassembled WGS sequence"/>
</dbReference>
<dbReference type="InterPro" id="IPR035897">
    <property type="entry name" value="Toll_tir_struct_dom_sf"/>
</dbReference>
<reference evidence="3" key="1">
    <citation type="journal article" date="2019" name="Int. J. Syst. Evol. Microbiol.">
        <title>The Global Catalogue of Microorganisms (GCM) 10K type strain sequencing project: providing services to taxonomists for standard genome sequencing and annotation.</title>
        <authorList>
            <consortium name="The Broad Institute Genomics Platform"/>
            <consortium name="The Broad Institute Genome Sequencing Center for Infectious Disease"/>
            <person name="Wu L."/>
            <person name="Ma J."/>
        </authorList>
    </citation>
    <scope>NUCLEOTIDE SEQUENCE [LARGE SCALE GENOMIC DNA]</scope>
    <source>
        <strain evidence="3">KACC 12597</strain>
    </source>
</reference>
<proteinExistence type="predicted"/>
<dbReference type="SUPFAM" id="SSF52200">
    <property type="entry name" value="Toll/Interleukin receptor TIR domain"/>
    <property type="match status" value="1"/>
</dbReference>
<sequence>MVDKNEKSLEEQIVERYRAVVAQHYPEQLSAWPVLSGYDSKIGSYQGWLVVILNHTGNPVMRSFSGIGDLPQNLLGVAQLDVASKEKARSRLNRHFNLRPTDAIVFIDPAGSINDELGHMLKKHEFAMGLTPMKIFLSHKGADKPLIREYKKTLEIIGFDPWLDEDAMHAGLELERELLKGFADSCAAVFFVTTNYKDENFLASEVDYAIQEKRKKGDKFSIITLVFHEPSEKAKVPDLLTRYVWKEPSGQLEGLREILKALPVQTGQVYWRP</sequence>
<dbReference type="EMBL" id="JBHUHX010000009">
    <property type="protein sequence ID" value="MFD2111197.1"/>
    <property type="molecule type" value="Genomic_DNA"/>
</dbReference>
<keyword evidence="2" id="KW-0675">Receptor</keyword>
<gene>
    <name evidence="2" type="ORF">ACFSJC_04995</name>
</gene>
<dbReference type="PROSITE" id="PS50104">
    <property type="entry name" value="TIR"/>
    <property type="match status" value="1"/>
</dbReference>
<evidence type="ECO:0000313" key="2">
    <source>
        <dbReference type="EMBL" id="MFD2111197.1"/>
    </source>
</evidence>
<protein>
    <submittedName>
        <fullName evidence="2">Toll/interleukin-1 receptor domain-containing protein</fullName>
    </submittedName>
</protein>
<keyword evidence="3" id="KW-1185">Reference proteome</keyword>
<feature type="domain" description="TIR" evidence="1">
    <location>
        <begin position="131"/>
        <end position="262"/>
    </location>
</feature>
<dbReference type="Gene3D" id="3.40.50.10140">
    <property type="entry name" value="Toll/interleukin-1 receptor homology (TIR) domain"/>
    <property type="match status" value="1"/>
</dbReference>
<dbReference type="InterPro" id="IPR000157">
    <property type="entry name" value="TIR_dom"/>
</dbReference>
<dbReference type="Pfam" id="PF13676">
    <property type="entry name" value="TIR_2"/>
    <property type="match status" value="1"/>
</dbReference>
<name>A0ABW4Y6E0_9GAMM</name>
<accession>A0ABW4Y6E0</accession>
<evidence type="ECO:0000313" key="3">
    <source>
        <dbReference type="Proteomes" id="UP001597337"/>
    </source>
</evidence>
<comment type="caution">
    <text evidence="2">The sequence shown here is derived from an EMBL/GenBank/DDBJ whole genome shotgun (WGS) entry which is preliminary data.</text>
</comment>
<evidence type="ECO:0000259" key="1">
    <source>
        <dbReference type="PROSITE" id="PS50104"/>
    </source>
</evidence>
<dbReference type="RefSeq" id="WP_386024107.1">
    <property type="nucleotide sequence ID" value="NZ_JBHUHX010000009.1"/>
</dbReference>